<keyword evidence="8 11" id="KW-0012">Acyltransferase</keyword>
<dbReference type="GO" id="GO:0016020">
    <property type="term" value="C:membrane"/>
    <property type="evidence" value="ECO:0007669"/>
    <property type="project" value="UniProtKB-SubCell"/>
</dbReference>
<evidence type="ECO:0000313" key="13">
    <source>
        <dbReference type="EMBL" id="KAG1787265.1"/>
    </source>
</evidence>
<keyword evidence="6" id="KW-0564">Palmitate</keyword>
<evidence type="ECO:0000313" key="14">
    <source>
        <dbReference type="Proteomes" id="UP000719766"/>
    </source>
</evidence>
<comment type="catalytic activity">
    <reaction evidence="10 11">
        <text>L-cysteinyl-[protein] + hexadecanoyl-CoA = S-hexadecanoyl-L-cysteinyl-[protein] + CoA</text>
        <dbReference type="Rhea" id="RHEA:36683"/>
        <dbReference type="Rhea" id="RHEA-COMP:10131"/>
        <dbReference type="Rhea" id="RHEA-COMP:11032"/>
        <dbReference type="ChEBI" id="CHEBI:29950"/>
        <dbReference type="ChEBI" id="CHEBI:57287"/>
        <dbReference type="ChEBI" id="CHEBI:57379"/>
        <dbReference type="ChEBI" id="CHEBI:74151"/>
        <dbReference type="EC" id="2.3.1.225"/>
    </reaction>
</comment>
<evidence type="ECO:0000256" key="3">
    <source>
        <dbReference type="ARBA" id="ARBA00022692"/>
    </source>
</evidence>
<comment type="similarity">
    <text evidence="9">Belongs to the DHHC palmitoyltransferase family. PFA5 subfamily.</text>
</comment>
<gene>
    <name evidence="13" type="ORF">HD556DRAFT_1247087</name>
</gene>
<dbReference type="InterPro" id="IPR039859">
    <property type="entry name" value="PFA4/ZDH16/20/ERF2-like"/>
</dbReference>
<dbReference type="EC" id="2.3.1.225" evidence="11"/>
<keyword evidence="3 11" id="KW-0812">Transmembrane</keyword>
<dbReference type="PANTHER" id="PTHR22883:SF23">
    <property type="entry name" value="PALMITOYLTRANSFERASE ZDHHC6"/>
    <property type="match status" value="1"/>
</dbReference>
<dbReference type="Proteomes" id="UP000719766">
    <property type="component" value="Unassembled WGS sequence"/>
</dbReference>
<evidence type="ECO:0000256" key="9">
    <source>
        <dbReference type="ARBA" id="ARBA00038298"/>
    </source>
</evidence>
<evidence type="ECO:0000256" key="11">
    <source>
        <dbReference type="RuleBase" id="RU079119"/>
    </source>
</evidence>
<dbReference type="RefSeq" id="XP_041154623.1">
    <property type="nucleotide sequence ID" value="XM_041298665.1"/>
</dbReference>
<dbReference type="GO" id="GO:0019706">
    <property type="term" value="F:protein-cysteine S-palmitoyltransferase activity"/>
    <property type="evidence" value="ECO:0007669"/>
    <property type="project" value="UniProtKB-EC"/>
</dbReference>
<sequence length="500" mass="57134">MSSSDRTCCGVVEEARTRARNRRGNKPQPWIVLKFAVILTLALIAYTSYVYVGIFCKDMIVKNENALGSLTTGIVFLVIFSFLLLVTLWSYFAVGRQISMVLASLNLFAFPQVVTTSPGYPADVCSIQSFVIHLHQLLFLKFIEKVELERPGQPPTHAQQPATFNDTRGMSFELMSPAVDVSNHGSALSNSGNNVPVTHPAVPAATKQDRVYHPTLHYQGTATPGEAHIVDVPANHESVHVPGPALHPPHENLGNPNLDASSAMFARRPSTTPVLTPEYRFCNRDRIIKPPRTHHCRACGTCVLKYDHHCPWVGHCVGAYNHKFFVNFVQWAWILSFWMFATVLGLNIKSWMRPSAPALNPQYIVLLAQTALFGLFCLLMFLTQVQLIMLNQTTVESLGFRSMQEREQDNLAHMHRWYECRAKKRTRLRWDKEWGRIGKEGNLWWLGSRRENWESVMGKNVWWWFLPVGHGLDGMNFPTNPRFDKEGRWRRRREWPSDLR</sequence>
<feature type="transmembrane region" description="Helical" evidence="11">
    <location>
        <begin position="363"/>
        <end position="382"/>
    </location>
</feature>
<evidence type="ECO:0000256" key="1">
    <source>
        <dbReference type="ARBA" id="ARBA00004141"/>
    </source>
</evidence>
<evidence type="ECO:0000256" key="6">
    <source>
        <dbReference type="ARBA" id="ARBA00023139"/>
    </source>
</evidence>
<organism evidence="13 14">
    <name type="scientific">Suillus plorans</name>
    <dbReference type="NCBI Taxonomy" id="116603"/>
    <lineage>
        <taxon>Eukaryota</taxon>
        <taxon>Fungi</taxon>
        <taxon>Dikarya</taxon>
        <taxon>Basidiomycota</taxon>
        <taxon>Agaricomycotina</taxon>
        <taxon>Agaricomycetes</taxon>
        <taxon>Agaricomycetidae</taxon>
        <taxon>Boletales</taxon>
        <taxon>Suillineae</taxon>
        <taxon>Suillaceae</taxon>
        <taxon>Suillus</taxon>
    </lineage>
</organism>
<protein>
    <recommendedName>
        <fullName evidence="11">Palmitoyltransferase</fullName>
        <ecNumber evidence="11">2.3.1.225</ecNumber>
    </recommendedName>
</protein>
<feature type="transmembrane region" description="Helical" evidence="11">
    <location>
        <begin position="331"/>
        <end position="351"/>
    </location>
</feature>
<keyword evidence="7" id="KW-0449">Lipoprotein</keyword>
<proteinExistence type="inferred from homology"/>
<accession>A0A9P7DBG5</accession>
<dbReference type="PANTHER" id="PTHR22883">
    <property type="entry name" value="ZINC FINGER DHHC DOMAIN CONTAINING PROTEIN"/>
    <property type="match status" value="1"/>
</dbReference>
<feature type="domain" description="Palmitoyltransferase DHHC" evidence="12">
    <location>
        <begin position="278"/>
        <end position="397"/>
    </location>
</feature>
<keyword evidence="2 11" id="KW-0808">Transferase</keyword>
<name>A0A9P7DBG5_9AGAM</name>
<dbReference type="PROSITE" id="PS50216">
    <property type="entry name" value="DHHC"/>
    <property type="match status" value="1"/>
</dbReference>
<dbReference type="Pfam" id="PF01529">
    <property type="entry name" value="DHHC"/>
    <property type="match status" value="1"/>
</dbReference>
<evidence type="ECO:0000256" key="8">
    <source>
        <dbReference type="ARBA" id="ARBA00023315"/>
    </source>
</evidence>
<dbReference type="EMBL" id="JABBWE010000081">
    <property type="protein sequence ID" value="KAG1787265.1"/>
    <property type="molecule type" value="Genomic_DNA"/>
</dbReference>
<dbReference type="GeneID" id="64592429"/>
<dbReference type="GO" id="GO:0006612">
    <property type="term" value="P:protein targeting to membrane"/>
    <property type="evidence" value="ECO:0007669"/>
    <property type="project" value="TreeGrafter"/>
</dbReference>
<dbReference type="GO" id="GO:0005783">
    <property type="term" value="C:endoplasmic reticulum"/>
    <property type="evidence" value="ECO:0007669"/>
    <property type="project" value="TreeGrafter"/>
</dbReference>
<feature type="transmembrane region" description="Helical" evidence="11">
    <location>
        <begin position="74"/>
        <end position="94"/>
    </location>
</feature>
<dbReference type="OrthoDB" id="1436450at2759"/>
<evidence type="ECO:0000256" key="4">
    <source>
        <dbReference type="ARBA" id="ARBA00022989"/>
    </source>
</evidence>
<keyword evidence="5 11" id="KW-0472">Membrane</keyword>
<evidence type="ECO:0000256" key="5">
    <source>
        <dbReference type="ARBA" id="ARBA00023136"/>
    </source>
</evidence>
<evidence type="ECO:0000259" key="12">
    <source>
        <dbReference type="Pfam" id="PF01529"/>
    </source>
</evidence>
<dbReference type="GO" id="GO:0005794">
    <property type="term" value="C:Golgi apparatus"/>
    <property type="evidence" value="ECO:0007669"/>
    <property type="project" value="TreeGrafter"/>
</dbReference>
<evidence type="ECO:0000256" key="10">
    <source>
        <dbReference type="ARBA" id="ARBA00048048"/>
    </source>
</evidence>
<dbReference type="AlphaFoldDB" id="A0A9P7DBG5"/>
<keyword evidence="14" id="KW-1185">Reference proteome</keyword>
<evidence type="ECO:0000256" key="2">
    <source>
        <dbReference type="ARBA" id="ARBA00022679"/>
    </source>
</evidence>
<keyword evidence="4 11" id="KW-1133">Transmembrane helix</keyword>
<feature type="transmembrane region" description="Helical" evidence="11">
    <location>
        <begin position="30"/>
        <end position="54"/>
    </location>
</feature>
<comment type="domain">
    <text evidence="11">The DHHC domain is required for palmitoyltransferase activity.</text>
</comment>
<comment type="subcellular location">
    <subcellularLocation>
        <location evidence="1">Membrane</location>
        <topology evidence="1">Multi-pass membrane protein</topology>
    </subcellularLocation>
</comment>
<evidence type="ECO:0000256" key="7">
    <source>
        <dbReference type="ARBA" id="ARBA00023288"/>
    </source>
</evidence>
<reference evidence="13" key="1">
    <citation type="journal article" date="2020" name="New Phytol.">
        <title>Comparative genomics reveals dynamic genome evolution in host specialist ectomycorrhizal fungi.</title>
        <authorList>
            <person name="Lofgren L.A."/>
            <person name="Nguyen N.H."/>
            <person name="Vilgalys R."/>
            <person name="Ruytinx J."/>
            <person name="Liao H.L."/>
            <person name="Branco S."/>
            <person name="Kuo A."/>
            <person name="LaButti K."/>
            <person name="Lipzen A."/>
            <person name="Andreopoulos W."/>
            <person name="Pangilinan J."/>
            <person name="Riley R."/>
            <person name="Hundley H."/>
            <person name="Na H."/>
            <person name="Barry K."/>
            <person name="Grigoriev I.V."/>
            <person name="Stajich J.E."/>
            <person name="Kennedy P.G."/>
        </authorList>
    </citation>
    <scope>NUCLEOTIDE SEQUENCE</scope>
    <source>
        <strain evidence="13">S12</strain>
    </source>
</reference>
<dbReference type="InterPro" id="IPR001594">
    <property type="entry name" value="Palmitoyltrfase_DHHC"/>
</dbReference>
<comment type="caution">
    <text evidence="13">The sequence shown here is derived from an EMBL/GenBank/DDBJ whole genome shotgun (WGS) entry which is preliminary data.</text>
</comment>